<feature type="compositionally biased region" description="Basic and acidic residues" evidence="1">
    <location>
        <begin position="69"/>
        <end position="86"/>
    </location>
</feature>
<accession>A0A495XDS7</accession>
<feature type="chain" id="PRO_5038989665" evidence="2">
    <location>
        <begin position="30"/>
        <end position="167"/>
    </location>
</feature>
<feature type="region of interest" description="Disordered" evidence="1">
    <location>
        <begin position="33"/>
        <end position="94"/>
    </location>
</feature>
<dbReference type="EMBL" id="RBXR01000001">
    <property type="protein sequence ID" value="RKT69698.1"/>
    <property type="molecule type" value="Genomic_DNA"/>
</dbReference>
<gene>
    <name evidence="3" type="ORF">DFJ66_2936</name>
</gene>
<name>A0A495XDS7_9PSEU</name>
<dbReference type="PROSITE" id="PS51257">
    <property type="entry name" value="PROKAR_LIPOPROTEIN"/>
    <property type="match status" value="1"/>
</dbReference>
<protein>
    <submittedName>
        <fullName evidence="3">Uncharacterized protein</fullName>
    </submittedName>
</protein>
<keyword evidence="4" id="KW-1185">Reference proteome</keyword>
<reference evidence="3 4" key="1">
    <citation type="submission" date="2018-10" db="EMBL/GenBank/DDBJ databases">
        <title>Sequencing the genomes of 1000 actinobacteria strains.</title>
        <authorList>
            <person name="Klenk H.-P."/>
        </authorList>
    </citation>
    <scope>NUCLEOTIDE SEQUENCE [LARGE SCALE GENOMIC DNA]</scope>
    <source>
        <strain evidence="3 4">DSM 43911</strain>
    </source>
</reference>
<evidence type="ECO:0000256" key="2">
    <source>
        <dbReference type="SAM" id="SignalP"/>
    </source>
</evidence>
<keyword evidence="2" id="KW-0732">Signal</keyword>
<feature type="signal peptide" evidence="2">
    <location>
        <begin position="1"/>
        <end position="29"/>
    </location>
</feature>
<proteinExistence type="predicted"/>
<dbReference type="Proteomes" id="UP000272729">
    <property type="component" value="Unassembled WGS sequence"/>
</dbReference>
<evidence type="ECO:0000256" key="1">
    <source>
        <dbReference type="SAM" id="MobiDB-lite"/>
    </source>
</evidence>
<organism evidence="3 4">
    <name type="scientific">Saccharothrix variisporea</name>
    <dbReference type="NCBI Taxonomy" id="543527"/>
    <lineage>
        <taxon>Bacteria</taxon>
        <taxon>Bacillati</taxon>
        <taxon>Actinomycetota</taxon>
        <taxon>Actinomycetes</taxon>
        <taxon>Pseudonocardiales</taxon>
        <taxon>Pseudonocardiaceae</taxon>
        <taxon>Saccharothrix</taxon>
    </lineage>
</organism>
<dbReference type="AlphaFoldDB" id="A0A495XDS7"/>
<evidence type="ECO:0000313" key="4">
    <source>
        <dbReference type="Proteomes" id="UP000272729"/>
    </source>
</evidence>
<evidence type="ECO:0000313" key="3">
    <source>
        <dbReference type="EMBL" id="RKT69698.1"/>
    </source>
</evidence>
<comment type="caution">
    <text evidence="3">The sequence shown here is derived from an EMBL/GenBank/DDBJ whole genome shotgun (WGS) entry which is preliminary data.</text>
</comment>
<sequence>MRGRLRPVHMRSLGTVIGAGALLLLTACASTQQSVAPGNSGPTLTTAPSTTSSAQEPEFDSPVPPGAKELPKEKVDAAAVPEDRPRTVWTEGDGSTIGLIAQEAGCGKATMEVTEQGPQVVRVVIVETTPKDAQVCTMDIRYPPLTAKLDAPLGERSVVLTTRQDQQ</sequence>
<feature type="compositionally biased region" description="Low complexity" evidence="1">
    <location>
        <begin position="40"/>
        <end position="54"/>
    </location>
</feature>